<dbReference type="SMART" id="SM00825">
    <property type="entry name" value="PKS_KS"/>
    <property type="match status" value="1"/>
</dbReference>
<dbReference type="UniPathway" id="UPA00094"/>
<keyword evidence="4 5" id="KW-0808">Transferase</keyword>
<dbReference type="Pfam" id="PF00109">
    <property type="entry name" value="ketoacyl-synt"/>
    <property type="match status" value="1"/>
</dbReference>
<dbReference type="Pfam" id="PF02801">
    <property type="entry name" value="Ketoacyl-synt_C"/>
    <property type="match status" value="1"/>
</dbReference>
<dbReference type="InterPro" id="IPR020841">
    <property type="entry name" value="PKS_Beta-ketoAc_synthase_dom"/>
</dbReference>
<dbReference type="InterPro" id="IPR024011">
    <property type="entry name" value="Biosynth_lucif-like_mOase_dom"/>
</dbReference>
<dbReference type="AlphaFoldDB" id="A0A8D4VNT5"/>
<dbReference type="InterPro" id="IPR014030">
    <property type="entry name" value="Ketoacyl_synth_N"/>
</dbReference>
<comment type="pathway">
    <text evidence="1">Lipid metabolism; fatty acid biosynthesis.</text>
</comment>
<dbReference type="PANTHER" id="PTHR43775">
    <property type="entry name" value="FATTY ACID SYNTHASE"/>
    <property type="match status" value="1"/>
</dbReference>
<keyword evidence="3" id="KW-0597">Phosphoprotein</keyword>
<keyword evidence="9" id="KW-1185">Reference proteome</keyword>
<dbReference type="CDD" id="cd00833">
    <property type="entry name" value="PKS"/>
    <property type="match status" value="1"/>
</dbReference>
<dbReference type="InterPro" id="IPR014031">
    <property type="entry name" value="Ketoacyl_synth_C"/>
</dbReference>
<dbReference type="NCBIfam" id="TIGR04020">
    <property type="entry name" value="seco_metab_LLM"/>
    <property type="match status" value="1"/>
</dbReference>
<dbReference type="Proteomes" id="UP000824988">
    <property type="component" value="Chromosome"/>
</dbReference>
<name>A0A8D4VNT5_9GAMM</name>
<evidence type="ECO:0000256" key="6">
    <source>
        <dbReference type="SAM" id="MobiDB-lite"/>
    </source>
</evidence>
<dbReference type="GO" id="GO:0006633">
    <property type="term" value="P:fatty acid biosynthetic process"/>
    <property type="evidence" value="ECO:0007669"/>
    <property type="project" value="UniProtKB-UniPathway"/>
</dbReference>
<protein>
    <recommendedName>
        <fullName evidence="7">Ketosynthase family 3 (KS3) domain-containing protein</fullName>
    </recommendedName>
</protein>
<sequence>MFFAASAEQPPAAGLYDLVKRAAAAADRLGFTALWLPERHFHRFGGAYPAPAVLGAALAGLTENIRLRAGSITLPLNPSIRVAEAWAMLDNLSQGRVELGFGSGWSPNDFVLAPDCFAGRKAVMQQRIDEVRRLWRGESVPFRNGEGNDIAVRTYPAPLQSEPPIWISATGNPETFQWAGAQGFNVLTMLLGGTLQDTAERIRLYREARRAAGLDPAGGRVALMLHSLVHPDEARVMDAVREPFTRYVRDALDAQRHASAEGRALDEAQREKMARYATERYTRSAALFGPAANCRALLREVQEAGVDEVACLIDFGPDDALVLEGLPHLAALRDEWNGVPATPPRSVPPDVRDGAFPSSRPRGEGRGGEIAIVGMSGIFPGAPDMDALAAGLAANQSALVPPPAGRYGAARPALALGGFIDAVEWFDPEPFRLAPVEAAAMDPHQRLLLSAARRCLADAGMRPEQLAGSATGVFVALYSDSYAARAVDESEPLAATGRIHALAANRISHAFDLGGPSEVIATACSSGLVAVHRAVRALRQGECRAALVGAASLLLSDGESRALRGLGVLSADGRCRPFDRAADGQARGEGVCAMLLKPLDAALADGDPIHAVILGSATNHNGGASGTLLLPNANRQAACMAEALEDAGVGLASVGYVEAHGAGGAGDHAELAALAELWRRQGEPRIDAGIALASGKAAMGSLDAAGGLAGLARAVLAVRDGVLPGQAAGGDLEADNPIAATPFRVNLQPRPWPSAAAPRRAGVHAYGLGGVNAHVIVQAPPRERRAAPPPPPERPLRFPLAPEAGTAAGDSVVGDFYDYVTRDGHGEFSETYLTLAPFPQPVPGFSWTRTMQEPSRHPQHHRLLLEKQREMRAVAFDPVNFSKVRRMLDIGCGLGTDLIVLAEAHPQLEGVGYTLSPAQARAAQRRIQARGLAPRLTVQNRDSARDRFPGRFELIFGFEVAHHVADKDALFANIAGALAADGHVVLADTVAGTVAPVDLREVGSHTLPRGDYARLFARHGLEIVDCVDLSREIAHFLADPQLDAMLADEARAAGELGRTGSFPLAEAVQRSWDAFGQALSEGLMLYVLIHARPAAPGRDPLAANLQVMETT</sequence>
<comment type="similarity">
    <text evidence="5">Belongs to the thiolase-like superfamily. Beta-ketoacyl-ACP synthases family.</text>
</comment>
<organism evidence="8 9">
    <name type="scientific">Methylogaea oryzae</name>
    <dbReference type="NCBI Taxonomy" id="1295382"/>
    <lineage>
        <taxon>Bacteria</taxon>
        <taxon>Pseudomonadati</taxon>
        <taxon>Pseudomonadota</taxon>
        <taxon>Gammaproteobacteria</taxon>
        <taxon>Methylococcales</taxon>
        <taxon>Methylococcaceae</taxon>
        <taxon>Methylogaea</taxon>
    </lineage>
</organism>
<dbReference type="GO" id="GO:0004312">
    <property type="term" value="F:fatty acid synthase activity"/>
    <property type="evidence" value="ECO:0007669"/>
    <property type="project" value="TreeGrafter"/>
</dbReference>
<dbReference type="InterPro" id="IPR011251">
    <property type="entry name" value="Luciferase-like_dom"/>
</dbReference>
<accession>A0A8D4VNT5</accession>
<dbReference type="Pfam" id="PF00296">
    <property type="entry name" value="Bac_luciferase"/>
    <property type="match status" value="1"/>
</dbReference>
<feature type="domain" description="Ketosynthase family 3 (KS3)" evidence="7">
    <location>
        <begin position="367"/>
        <end position="779"/>
    </location>
</feature>
<evidence type="ECO:0000256" key="3">
    <source>
        <dbReference type="ARBA" id="ARBA00022553"/>
    </source>
</evidence>
<dbReference type="SMART" id="SM00828">
    <property type="entry name" value="PKS_MT"/>
    <property type="match status" value="1"/>
</dbReference>
<dbReference type="InterPro" id="IPR020803">
    <property type="entry name" value="MeTfrase_dom"/>
</dbReference>
<evidence type="ECO:0000259" key="7">
    <source>
        <dbReference type="PROSITE" id="PS52004"/>
    </source>
</evidence>
<evidence type="ECO:0000256" key="2">
    <source>
        <dbReference type="ARBA" id="ARBA00022450"/>
    </source>
</evidence>
<evidence type="ECO:0000256" key="4">
    <source>
        <dbReference type="ARBA" id="ARBA00022679"/>
    </source>
</evidence>
<evidence type="ECO:0000313" key="8">
    <source>
        <dbReference type="EMBL" id="BBL71298.1"/>
    </source>
</evidence>
<dbReference type="PROSITE" id="PS52004">
    <property type="entry name" value="KS3_2"/>
    <property type="match status" value="1"/>
</dbReference>
<feature type="region of interest" description="Disordered" evidence="6">
    <location>
        <begin position="340"/>
        <end position="367"/>
    </location>
</feature>
<reference evidence="8" key="1">
    <citation type="submission" date="2019-06" db="EMBL/GenBank/DDBJ databases">
        <title>Complete genome sequence of Methylogaea oryzae strain JCM16910.</title>
        <authorList>
            <person name="Asakawa S."/>
        </authorList>
    </citation>
    <scope>NUCLEOTIDE SEQUENCE</scope>
    <source>
        <strain evidence="8">E10</strain>
    </source>
</reference>
<dbReference type="PROSITE" id="PS00606">
    <property type="entry name" value="KS3_1"/>
    <property type="match status" value="1"/>
</dbReference>
<dbReference type="PANTHER" id="PTHR43775:SF37">
    <property type="entry name" value="SI:DKEY-61P9.11"/>
    <property type="match status" value="1"/>
</dbReference>
<evidence type="ECO:0000313" key="9">
    <source>
        <dbReference type="Proteomes" id="UP000824988"/>
    </source>
</evidence>
<dbReference type="GO" id="GO:0016705">
    <property type="term" value="F:oxidoreductase activity, acting on paired donors, with incorporation or reduction of molecular oxygen"/>
    <property type="evidence" value="ECO:0007669"/>
    <property type="project" value="InterPro"/>
</dbReference>
<proteinExistence type="inferred from homology"/>
<dbReference type="CDD" id="cd02440">
    <property type="entry name" value="AdoMet_MTases"/>
    <property type="match status" value="1"/>
</dbReference>
<dbReference type="InterPro" id="IPR018201">
    <property type="entry name" value="Ketoacyl_synth_AS"/>
</dbReference>
<dbReference type="KEGG" id="moz:MoryE10_19040"/>
<gene>
    <name evidence="8" type="ORF">MoryE10_19040</name>
</gene>
<dbReference type="EMBL" id="AP019782">
    <property type="protein sequence ID" value="BBL71298.1"/>
    <property type="molecule type" value="Genomic_DNA"/>
</dbReference>
<dbReference type="Pfam" id="PF08242">
    <property type="entry name" value="Methyltransf_12"/>
    <property type="match status" value="1"/>
</dbReference>
<dbReference type="InterPro" id="IPR050091">
    <property type="entry name" value="PKS_NRPS_Biosynth_Enz"/>
</dbReference>
<evidence type="ECO:0000256" key="5">
    <source>
        <dbReference type="RuleBase" id="RU003694"/>
    </source>
</evidence>
<evidence type="ECO:0000256" key="1">
    <source>
        <dbReference type="ARBA" id="ARBA00005194"/>
    </source>
</evidence>
<dbReference type="InterPro" id="IPR013217">
    <property type="entry name" value="Methyltransf_12"/>
</dbReference>
<dbReference type="GO" id="GO:0004315">
    <property type="term" value="F:3-oxoacyl-[acyl-carrier-protein] synthase activity"/>
    <property type="evidence" value="ECO:0007669"/>
    <property type="project" value="InterPro"/>
</dbReference>
<keyword evidence="2" id="KW-0596">Phosphopantetheine</keyword>